<feature type="chain" id="PRO_5045847852" evidence="1">
    <location>
        <begin position="20"/>
        <end position="486"/>
    </location>
</feature>
<protein>
    <submittedName>
        <fullName evidence="3">SUMF1/EgtB/PvdO family nonheme iron enzyme</fullName>
    </submittedName>
</protein>
<proteinExistence type="predicted"/>
<evidence type="ECO:0000313" key="4">
    <source>
        <dbReference type="Proteomes" id="UP001589590"/>
    </source>
</evidence>
<sequence>MKTKTTLLILMLFCLNLSANNINVSNISLENQNAAQWVQVEFDLSWENSWRISAGPSNWDAAWVFIKYRINSGDWQHAQLSQSDFVAASGSTIDVSKDGVGAFIYRDSDGSGDLILQDLRLRWDYDSIDSNDIIDIKVFAIEMVYVPEGPFFLGGGTGDERAKFYSGNLNTSYNVTSENAISISNGNGNLYYDAGSILSGGDQLGPIPASYPKGYNAFYCMKYEATQGQVVAYFNTLTEVQKAEKDPTGPHGTNRQSTVYRNNITWTPGSANATTTTPDIAINYIDYVILVSYLDWAGLRPMSEFEYEKACRGPILPKANEYAWGNTNIATEEYTFSNIDTPSELITNIAQNTGNIIYNSTDGLPSGPKRVGILAASSINHTREETGGSYYGIMELSGNLYERVIYAGNPNGRAFVPNHGDGNLTNLGDADVDTWPIINPFGWAYRGGAFANTSTFMRVSDRYESAAAYSTTNSSRIGFRAVRSAN</sequence>
<dbReference type="InterPro" id="IPR005532">
    <property type="entry name" value="SUMF_dom"/>
</dbReference>
<keyword evidence="1" id="KW-0732">Signal</keyword>
<feature type="domain" description="Sulfatase-modifying factor enzyme-like" evidence="2">
    <location>
        <begin position="216"/>
        <end position="483"/>
    </location>
</feature>
<evidence type="ECO:0000259" key="2">
    <source>
        <dbReference type="Pfam" id="PF03781"/>
    </source>
</evidence>
<gene>
    <name evidence="3" type="ORF">ACFFU1_08750</name>
</gene>
<dbReference type="Pfam" id="PF03781">
    <property type="entry name" value="FGE-sulfatase"/>
    <property type="match status" value="1"/>
</dbReference>
<dbReference type="InterPro" id="IPR042095">
    <property type="entry name" value="SUMF_sf"/>
</dbReference>
<dbReference type="Gene3D" id="3.90.1580.10">
    <property type="entry name" value="paralog of FGE (formylglycine-generating enzyme)"/>
    <property type="match status" value="1"/>
</dbReference>
<name>A0ABV5GZR8_9FLAO</name>
<dbReference type="InterPro" id="IPR016187">
    <property type="entry name" value="CTDL_fold"/>
</dbReference>
<accession>A0ABV5GZR8</accession>
<comment type="caution">
    <text evidence="3">The sequence shown here is derived from an EMBL/GenBank/DDBJ whole genome shotgun (WGS) entry which is preliminary data.</text>
</comment>
<evidence type="ECO:0000256" key="1">
    <source>
        <dbReference type="SAM" id="SignalP"/>
    </source>
</evidence>
<dbReference type="SUPFAM" id="SSF56436">
    <property type="entry name" value="C-type lectin-like"/>
    <property type="match status" value="1"/>
</dbReference>
<dbReference type="EMBL" id="JBHMFA010000005">
    <property type="protein sequence ID" value="MFB9104986.1"/>
    <property type="molecule type" value="Genomic_DNA"/>
</dbReference>
<keyword evidence="4" id="KW-1185">Reference proteome</keyword>
<organism evidence="3 4">
    <name type="scientific">Algibacter miyuki</name>
    <dbReference type="NCBI Taxonomy" id="1306933"/>
    <lineage>
        <taxon>Bacteria</taxon>
        <taxon>Pseudomonadati</taxon>
        <taxon>Bacteroidota</taxon>
        <taxon>Flavobacteriia</taxon>
        <taxon>Flavobacteriales</taxon>
        <taxon>Flavobacteriaceae</taxon>
        <taxon>Algibacter</taxon>
    </lineage>
</organism>
<reference evidence="3 4" key="1">
    <citation type="submission" date="2024-09" db="EMBL/GenBank/DDBJ databases">
        <authorList>
            <person name="Sun Q."/>
            <person name="Mori K."/>
        </authorList>
    </citation>
    <scope>NUCLEOTIDE SEQUENCE [LARGE SCALE GENOMIC DNA]</scope>
    <source>
        <strain evidence="3 4">CECT 8300</strain>
    </source>
</reference>
<dbReference type="RefSeq" id="WP_290272904.1">
    <property type="nucleotide sequence ID" value="NZ_JAUFQP010000013.1"/>
</dbReference>
<evidence type="ECO:0000313" key="3">
    <source>
        <dbReference type="EMBL" id="MFB9104986.1"/>
    </source>
</evidence>
<dbReference type="Proteomes" id="UP001589590">
    <property type="component" value="Unassembled WGS sequence"/>
</dbReference>
<feature type="signal peptide" evidence="1">
    <location>
        <begin position="1"/>
        <end position="19"/>
    </location>
</feature>